<name>A0A3P7NLZ6_DIBLA</name>
<organism evidence="2 3">
    <name type="scientific">Dibothriocephalus latus</name>
    <name type="common">Fish tapeworm</name>
    <name type="synonym">Diphyllobothrium latum</name>
    <dbReference type="NCBI Taxonomy" id="60516"/>
    <lineage>
        <taxon>Eukaryota</taxon>
        <taxon>Metazoa</taxon>
        <taxon>Spiralia</taxon>
        <taxon>Lophotrochozoa</taxon>
        <taxon>Platyhelminthes</taxon>
        <taxon>Cestoda</taxon>
        <taxon>Eucestoda</taxon>
        <taxon>Diphyllobothriidea</taxon>
        <taxon>Diphyllobothriidae</taxon>
        <taxon>Dibothriocephalus</taxon>
    </lineage>
</organism>
<evidence type="ECO:0000313" key="3">
    <source>
        <dbReference type="Proteomes" id="UP000281553"/>
    </source>
</evidence>
<sequence>MSANHHPSPPDVLKVGPTRPCHEGDQSFNIIGRSMHPTDAPECTKTTVAGFEYLDPDERPIRGLQSSGAIGLSGLSPFSDDGNLRWSLESQKQSEPDREDKVISTVFFLLKYTIEAIGLQ</sequence>
<evidence type="ECO:0000256" key="1">
    <source>
        <dbReference type="SAM" id="MobiDB-lite"/>
    </source>
</evidence>
<keyword evidence="3" id="KW-1185">Reference proteome</keyword>
<dbReference type="Proteomes" id="UP000281553">
    <property type="component" value="Unassembled WGS sequence"/>
</dbReference>
<reference evidence="2 3" key="1">
    <citation type="submission" date="2018-11" db="EMBL/GenBank/DDBJ databases">
        <authorList>
            <consortium name="Pathogen Informatics"/>
        </authorList>
    </citation>
    <scope>NUCLEOTIDE SEQUENCE [LARGE SCALE GENOMIC DNA]</scope>
</reference>
<evidence type="ECO:0000313" key="2">
    <source>
        <dbReference type="EMBL" id="VDN31921.1"/>
    </source>
</evidence>
<accession>A0A3P7NLZ6</accession>
<dbReference type="EMBL" id="UYRU01081507">
    <property type="protein sequence ID" value="VDN31921.1"/>
    <property type="molecule type" value="Genomic_DNA"/>
</dbReference>
<feature type="region of interest" description="Disordered" evidence="1">
    <location>
        <begin position="1"/>
        <end position="26"/>
    </location>
</feature>
<gene>
    <name evidence="2" type="ORF">DILT_LOCUS15862</name>
</gene>
<proteinExistence type="predicted"/>
<protein>
    <submittedName>
        <fullName evidence="2">Uncharacterized protein</fullName>
    </submittedName>
</protein>
<dbReference type="AlphaFoldDB" id="A0A3P7NLZ6"/>